<gene>
    <name evidence="6" type="ORF">FSB_LOCUS12390</name>
</gene>
<organism evidence="6">
    <name type="scientific">Fagus sylvatica</name>
    <name type="common">Beechnut</name>
    <dbReference type="NCBI Taxonomy" id="28930"/>
    <lineage>
        <taxon>Eukaryota</taxon>
        <taxon>Viridiplantae</taxon>
        <taxon>Streptophyta</taxon>
        <taxon>Embryophyta</taxon>
        <taxon>Tracheophyta</taxon>
        <taxon>Spermatophyta</taxon>
        <taxon>Magnoliopsida</taxon>
        <taxon>eudicotyledons</taxon>
        <taxon>Gunneridae</taxon>
        <taxon>Pentapetalae</taxon>
        <taxon>rosids</taxon>
        <taxon>fabids</taxon>
        <taxon>Fagales</taxon>
        <taxon>Fagaceae</taxon>
        <taxon>Fagus</taxon>
    </lineage>
</organism>
<dbReference type="Pfam" id="PF13456">
    <property type="entry name" value="RVT_3"/>
    <property type="match status" value="1"/>
</dbReference>
<evidence type="ECO:0000256" key="1">
    <source>
        <dbReference type="SAM" id="MobiDB-lite"/>
    </source>
</evidence>
<dbReference type="Pfam" id="PF13966">
    <property type="entry name" value="zf-RVT"/>
    <property type="match status" value="1"/>
</dbReference>
<dbReference type="Gene3D" id="3.60.10.10">
    <property type="entry name" value="Endonuclease/exonuclease/phosphatase"/>
    <property type="match status" value="1"/>
</dbReference>
<dbReference type="SUPFAM" id="SSF53098">
    <property type="entry name" value="Ribonuclease H-like"/>
    <property type="match status" value="1"/>
</dbReference>
<dbReference type="InterPro" id="IPR025558">
    <property type="entry name" value="DUF4283"/>
</dbReference>
<dbReference type="GO" id="GO:0004523">
    <property type="term" value="F:RNA-DNA hybrid ribonuclease activity"/>
    <property type="evidence" value="ECO:0007669"/>
    <property type="project" value="InterPro"/>
</dbReference>
<protein>
    <recommendedName>
        <fullName evidence="7">Reverse transcriptase domain-containing protein</fullName>
    </recommendedName>
</protein>
<feature type="domain" description="Reverse transcriptase" evidence="2">
    <location>
        <begin position="619"/>
        <end position="771"/>
    </location>
</feature>
<dbReference type="GO" id="GO:0003676">
    <property type="term" value="F:nucleic acid binding"/>
    <property type="evidence" value="ECO:0007669"/>
    <property type="project" value="InterPro"/>
</dbReference>
<dbReference type="Pfam" id="PF00078">
    <property type="entry name" value="RVT_1"/>
    <property type="match status" value="1"/>
</dbReference>
<feature type="domain" description="DUF4283" evidence="5">
    <location>
        <begin position="33"/>
        <end position="109"/>
    </location>
</feature>
<dbReference type="Gene3D" id="3.30.420.10">
    <property type="entry name" value="Ribonuclease H-like superfamily/Ribonuclease H"/>
    <property type="match status" value="1"/>
</dbReference>
<proteinExistence type="predicted"/>
<dbReference type="InterPro" id="IPR036397">
    <property type="entry name" value="RNaseH_sf"/>
</dbReference>
<dbReference type="PANTHER" id="PTHR33116">
    <property type="entry name" value="REVERSE TRANSCRIPTASE ZINC-BINDING DOMAIN-CONTAINING PROTEIN-RELATED-RELATED"/>
    <property type="match status" value="1"/>
</dbReference>
<dbReference type="InterPro" id="IPR002156">
    <property type="entry name" value="RNaseH_domain"/>
</dbReference>
<feature type="domain" description="RNase H type-1" evidence="3">
    <location>
        <begin position="1179"/>
        <end position="1263"/>
    </location>
</feature>
<feature type="domain" description="Reverse transcriptase zinc-binding" evidence="4">
    <location>
        <begin position="1021"/>
        <end position="1116"/>
    </location>
</feature>
<evidence type="ECO:0000259" key="2">
    <source>
        <dbReference type="Pfam" id="PF00078"/>
    </source>
</evidence>
<reference evidence="6" key="1">
    <citation type="submission" date="2018-02" db="EMBL/GenBank/DDBJ databases">
        <authorList>
            <person name="Cohen D.B."/>
            <person name="Kent A.D."/>
        </authorList>
    </citation>
    <scope>NUCLEOTIDE SEQUENCE</scope>
</reference>
<dbReference type="InterPro" id="IPR036691">
    <property type="entry name" value="Endo/exonu/phosph_ase_sf"/>
</dbReference>
<dbReference type="SUPFAM" id="SSF56672">
    <property type="entry name" value="DNA/RNA polymerases"/>
    <property type="match status" value="1"/>
</dbReference>
<evidence type="ECO:0008006" key="7">
    <source>
        <dbReference type="Google" id="ProtNLM"/>
    </source>
</evidence>
<name>A0A2N9FBJ1_FAGSY</name>
<dbReference type="InterPro" id="IPR000477">
    <property type="entry name" value="RT_dom"/>
</dbReference>
<dbReference type="InterPro" id="IPR043502">
    <property type="entry name" value="DNA/RNA_pol_sf"/>
</dbReference>
<evidence type="ECO:0000259" key="5">
    <source>
        <dbReference type="Pfam" id="PF14111"/>
    </source>
</evidence>
<dbReference type="EMBL" id="OIVN01000714">
    <property type="protein sequence ID" value="SPC84508.1"/>
    <property type="molecule type" value="Genomic_DNA"/>
</dbReference>
<feature type="region of interest" description="Disordered" evidence="1">
    <location>
        <begin position="1422"/>
        <end position="1446"/>
    </location>
</feature>
<sequence>MESMASMWEQFSLTEHEGDTFDLDSSLGSSSFVLVAKFFTRRIVNAESVARTFKPLWKIARGFIVKDIGENRMVFTFEDGVDLERVLLNQPWTYDKHLVILQRVDSDISIDAMVFSMVPFWVQIHGLPIRSLSGVVAKGIGGSLGRVEKFLDHECFAGGGSYLRICIHLDCTKPLSWGRWIQLGGAKWVGETGKEGVPTDWKTNKEKGVAGSIPSRSLPSTVETDEVNLGKEKTDPQGCDLVDPPSTQSSPVNFADQLRDIDSEIQKFQTTNFAGGKANNLAPPGAMNCIVWNCRGLGNPRTVQELTELVCNKDPEAVFVIETWLDADKLEMIRWDFNELVSLSEKQGGRPRPDAQMQNFRDVLDDCSFQDLGFHGPEFTWCNNRINGATVWARLDRMVANSEWLLKFPNAQVHHIQGTLSDHMPLWLSPTPSRFTPRKRMFRFESMWLTDEGCGRTVEDAWQSHSDGSHMEHLWNHLNRCRRRLSSWSRQNFGSVRRGGVKILFWDYVMSMRSGVSKLIKWLRLLGIIFKTTRPIEIQRVTNHIPRVVTVDMNNTLSQEYTAEEVETAIKQMAPLTAPGLDGLPLLFYHTFWSFIGGDVTSAVLSSLNSGRLITNNTLVTFETLHHMKHHMHGRKGSMALKLDMSKAYDRVEWQFLLAIMHQMRFHQRVINLIAECLQTVSYSILINGEPQGFFRPFRGLRQGDPLSPYLFLLCTEGLHGLLKSAALSGAIHGVSISRTNPKLSHIFFADDSLLFCRANVHECQRVLDMLHIYKVPVLHSYETYLGLPSFMGRSKNQSFAYIKERAVPTYAMSCFRLLDHLCQDLEGLMRRFWWGHGTKKRKICWVSWKKLCQPKMGGGMGFCELQKFNTALLGKQVWRLLHEEHSLLYKVFKGKFFPTGSILDAKANSHGSYAWHSIFRAKSAIVSGLRWQIGDGAKVKIWGDKWLTDPNLPTLISPCPSNMADYRVARIIDPVTWMWNVSEIKPFLLPFEVEAIEGIPLSVCGAQDDIIWFESPDGVFSVRSAYRRLLRVEALGLPGCSSPAQTGTLWKSIWGLSLSRSICNFLWRACSGALPTKLAQWQRNVLTKSLCDQCGKGIEDTMHALWSCPALVSIWSMESCLGPLLSRFFLDFTDLISSILSSCSKHESALFGEPWIYPNNSEASFSLVSAACGVPEGLSTQMEALALRRALLLVIEIGFHSIVMQGDSETVVMATSTGGGSLLPYGHIITDVQRLAAQLDVCVFSHTRCQSNQVAHTLARRACNVLDYETWMESVPLELWKPGENILCAEFANAIRYGSGETWGLFVLLLFRLDSSLLTLLPFPTPLLLLRSLIAATPSLPPLTSPGVTFDVDKFANGGELNHRVTSGRVHVGEFGFCVALVLFCSDDHDVNVDDGDSERFPPVQDLRVPTIVTKGLCNGREERERGREALEERENGEKRKMWAQ</sequence>
<dbReference type="Pfam" id="PF14111">
    <property type="entry name" value="DUF4283"/>
    <property type="match status" value="1"/>
</dbReference>
<dbReference type="InterPro" id="IPR012337">
    <property type="entry name" value="RNaseH-like_sf"/>
</dbReference>
<evidence type="ECO:0000259" key="4">
    <source>
        <dbReference type="Pfam" id="PF13966"/>
    </source>
</evidence>
<evidence type="ECO:0000313" key="6">
    <source>
        <dbReference type="EMBL" id="SPC84508.1"/>
    </source>
</evidence>
<dbReference type="SUPFAM" id="SSF56219">
    <property type="entry name" value="DNase I-like"/>
    <property type="match status" value="1"/>
</dbReference>
<evidence type="ECO:0000259" key="3">
    <source>
        <dbReference type="Pfam" id="PF13456"/>
    </source>
</evidence>
<dbReference type="InterPro" id="IPR026960">
    <property type="entry name" value="RVT-Znf"/>
</dbReference>
<accession>A0A2N9FBJ1</accession>
<dbReference type="PANTHER" id="PTHR33116:SF86">
    <property type="entry name" value="REVERSE TRANSCRIPTASE DOMAIN-CONTAINING PROTEIN"/>
    <property type="match status" value="1"/>
</dbReference>